<dbReference type="Proteomes" id="UP001576774">
    <property type="component" value="Unassembled WGS sequence"/>
</dbReference>
<dbReference type="PANTHER" id="PTHR33202">
    <property type="entry name" value="ZINC UPTAKE REGULATION PROTEIN"/>
    <property type="match status" value="1"/>
</dbReference>
<dbReference type="Gene3D" id="3.30.1490.190">
    <property type="match status" value="1"/>
</dbReference>
<dbReference type="SUPFAM" id="SSF46785">
    <property type="entry name" value="Winged helix' DNA-binding domain"/>
    <property type="match status" value="1"/>
</dbReference>
<name>A0ABV4XC94_9CYAN</name>
<keyword evidence="4" id="KW-0805">Transcription regulation</keyword>
<keyword evidence="6" id="KW-0804">Transcription</keyword>
<evidence type="ECO:0000256" key="1">
    <source>
        <dbReference type="ARBA" id="ARBA00007957"/>
    </source>
</evidence>
<dbReference type="InterPro" id="IPR002481">
    <property type="entry name" value="FUR"/>
</dbReference>
<keyword evidence="5" id="KW-0238">DNA-binding</keyword>
<organism evidence="7 8">
    <name type="scientific">Floridaenema aerugineum BLCC-F46</name>
    <dbReference type="NCBI Taxonomy" id="3153654"/>
    <lineage>
        <taxon>Bacteria</taxon>
        <taxon>Bacillati</taxon>
        <taxon>Cyanobacteriota</taxon>
        <taxon>Cyanophyceae</taxon>
        <taxon>Oscillatoriophycideae</taxon>
        <taxon>Aerosakkonematales</taxon>
        <taxon>Aerosakkonemataceae</taxon>
        <taxon>Floridanema</taxon>
        <taxon>Floridanema aerugineum</taxon>
    </lineage>
</organism>
<accession>A0ABV4XC94</accession>
<keyword evidence="8" id="KW-1185">Reference proteome</keyword>
<dbReference type="EMBL" id="JBHFNQ010000202">
    <property type="protein sequence ID" value="MFB2880410.1"/>
    <property type="molecule type" value="Genomic_DNA"/>
</dbReference>
<keyword evidence="3" id="KW-0862">Zinc</keyword>
<dbReference type="InterPro" id="IPR036390">
    <property type="entry name" value="WH_DNA-bd_sf"/>
</dbReference>
<dbReference type="InterPro" id="IPR043135">
    <property type="entry name" value="Fur_C"/>
</dbReference>
<evidence type="ECO:0000256" key="4">
    <source>
        <dbReference type="ARBA" id="ARBA00023015"/>
    </source>
</evidence>
<comment type="similarity">
    <text evidence="1">Belongs to the Fur family.</text>
</comment>
<evidence type="ECO:0000256" key="3">
    <source>
        <dbReference type="ARBA" id="ARBA00022833"/>
    </source>
</evidence>
<dbReference type="Gene3D" id="1.10.10.10">
    <property type="entry name" value="Winged helix-like DNA-binding domain superfamily/Winged helix DNA-binding domain"/>
    <property type="match status" value="1"/>
</dbReference>
<evidence type="ECO:0000256" key="2">
    <source>
        <dbReference type="ARBA" id="ARBA00022491"/>
    </source>
</evidence>
<sequence length="142" mass="16157">MKTQHTRSQKRILNFLQSVNRAISAQDIYVELRNQNQGMSLATVYRALEALKREGALQVRMLSNGESLYSCVQQDKHHLTCLECGKSISLDKCPVQDLETQLHNSYKFKIYYHTLEFFGLCNICQAAQVSSNSEDQLGLDPA</sequence>
<keyword evidence="2" id="KW-0678">Repressor</keyword>
<evidence type="ECO:0000313" key="7">
    <source>
        <dbReference type="EMBL" id="MFB2880410.1"/>
    </source>
</evidence>
<dbReference type="CDD" id="cd07153">
    <property type="entry name" value="Fur_like"/>
    <property type="match status" value="1"/>
</dbReference>
<evidence type="ECO:0000313" key="8">
    <source>
        <dbReference type="Proteomes" id="UP001576774"/>
    </source>
</evidence>
<gene>
    <name evidence="7" type="ORF">ACE1CC_26480</name>
</gene>
<dbReference type="PANTHER" id="PTHR33202:SF19">
    <property type="entry name" value="FERRIC UPTAKE REGULATION PROTEIN"/>
    <property type="match status" value="1"/>
</dbReference>
<protein>
    <submittedName>
        <fullName evidence="7">Transcriptional repressor</fullName>
    </submittedName>
</protein>
<proteinExistence type="inferred from homology"/>
<dbReference type="InterPro" id="IPR036388">
    <property type="entry name" value="WH-like_DNA-bd_sf"/>
</dbReference>
<evidence type="ECO:0000256" key="5">
    <source>
        <dbReference type="ARBA" id="ARBA00023125"/>
    </source>
</evidence>
<evidence type="ECO:0000256" key="6">
    <source>
        <dbReference type="ARBA" id="ARBA00023163"/>
    </source>
</evidence>
<dbReference type="RefSeq" id="WP_413273424.1">
    <property type="nucleotide sequence ID" value="NZ_JBHFNQ010000202.1"/>
</dbReference>
<comment type="caution">
    <text evidence="7">The sequence shown here is derived from an EMBL/GenBank/DDBJ whole genome shotgun (WGS) entry which is preliminary data.</text>
</comment>
<dbReference type="Pfam" id="PF01475">
    <property type="entry name" value="FUR"/>
    <property type="match status" value="1"/>
</dbReference>
<reference evidence="7 8" key="1">
    <citation type="submission" date="2024-09" db="EMBL/GenBank/DDBJ databases">
        <title>Floridaenema gen nov. (Aerosakkonemataceae, Aerosakkonematales ord. nov., Cyanobacteria) from benthic tropical and subtropical fresh waters, with the description of four new species.</title>
        <authorList>
            <person name="Moretto J.A."/>
            <person name="Berthold D.E."/>
            <person name="Lefler F.W."/>
            <person name="Huang I.-S."/>
            <person name="Laughinghouse H. IV."/>
        </authorList>
    </citation>
    <scope>NUCLEOTIDE SEQUENCE [LARGE SCALE GENOMIC DNA]</scope>
    <source>
        <strain evidence="7 8">BLCC-F46</strain>
    </source>
</reference>